<dbReference type="Pfam" id="PF01814">
    <property type="entry name" value="Hemerythrin"/>
    <property type="match status" value="1"/>
</dbReference>
<proteinExistence type="inferred from homology"/>
<reference evidence="9 10" key="1">
    <citation type="journal article" date="2016" name="Nat. Commun.">
        <title>Thousands of microbial genomes shed light on interconnected biogeochemical processes in an aquifer system.</title>
        <authorList>
            <person name="Anantharaman K."/>
            <person name="Brown C.T."/>
            <person name="Hug L.A."/>
            <person name="Sharon I."/>
            <person name="Castelle C.J."/>
            <person name="Probst A.J."/>
            <person name="Thomas B.C."/>
            <person name="Singh A."/>
            <person name="Wilkins M.J."/>
            <person name="Karaoz U."/>
            <person name="Brodie E.L."/>
            <person name="Williams K.H."/>
            <person name="Hubbard S.S."/>
            <person name="Banfield J.F."/>
        </authorList>
    </citation>
    <scope>NUCLEOTIDE SEQUENCE [LARGE SCALE GENOMIC DNA]</scope>
</reference>
<sequence>MLVLGMLSEALELLAGGAPGGLELIKSVRQYIMGSLLASAFGLGVIGFLVIKVFFQPMNHYQTLISDLTNGDLKLNKDKLVQAEKGEFARAIHTFNTFVEQISSMIRLLKEQSVRLGLSAEIFQINAKCVLNSTQKISQTAQEDFRTIGESAEALEGLTKTSQSITDLLLVLEQQTSAAKQKTNAGSRSVAEAISTMTGIEESSKKISRIVVTISQIANQTNLLSLNAAIESAKAGEQGKGFGVVAEEVRNLATRVNASAVEINQLIEKSQQEVKQGGQMVTKVGEDLKVIVAQVDEVSTKMLGLSQSVSSQAQGLNRISQRSDELKASSSRTLVLLSEMSKVVDSSAAGTATLKKASDNLNLIIEKLDKYDSGERVEDYMPWRQEYSVKVDSLDDQHKVLVQLINMLYKAKLKNEPPKSYMDLVDSLANYAISHFVYEEYQMERFGYPGFERHQPQHIEFISQVEQFLGEFKAGRKTLDQLLEILRGWLANHILKEDMAYSSHLVSKGAK</sequence>
<keyword evidence="3" id="KW-0479">Metal-binding</keyword>
<dbReference type="PRINTS" id="PR00260">
    <property type="entry name" value="CHEMTRNSDUCR"/>
</dbReference>
<dbReference type="CDD" id="cd12107">
    <property type="entry name" value="Hemerythrin"/>
    <property type="match status" value="1"/>
</dbReference>
<comment type="caution">
    <text evidence="9">The sequence shown here is derived from an EMBL/GenBank/DDBJ whole genome shotgun (WGS) entry which is preliminary data.</text>
</comment>
<dbReference type="InterPro" id="IPR051310">
    <property type="entry name" value="MCP_chemotaxis"/>
</dbReference>
<dbReference type="GO" id="GO:0007165">
    <property type="term" value="P:signal transduction"/>
    <property type="evidence" value="ECO:0007669"/>
    <property type="project" value="UniProtKB-KW"/>
</dbReference>
<keyword evidence="4" id="KW-0408">Iron</keyword>
<dbReference type="AlphaFoldDB" id="A0A1F6GEX8"/>
<dbReference type="PROSITE" id="PS00550">
    <property type="entry name" value="HEMERYTHRINS"/>
    <property type="match status" value="1"/>
</dbReference>
<dbReference type="InterPro" id="IPR012312">
    <property type="entry name" value="Hemerythrin-like"/>
</dbReference>
<dbReference type="NCBIfam" id="NF033749">
    <property type="entry name" value="bact_hemeryth"/>
    <property type="match status" value="1"/>
</dbReference>
<dbReference type="EMBL" id="MFNE01000010">
    <property type="protein sequence ID" value="OGG96676.1"/>
    <property type="molecule type" value="Genomic_DNA"/>
</dbReference>
<feature type="transmembrane region" description="Helical" evidence="7">
    <location>
        <begin position="31"/>
        <end position="55"/>
    </location>
</feature>
<name>A0A1F6GEX8_9PROT</name>
<evidence type="ECO:0000256" key="5">
    <source>
        <dbReference type="ARBA" id="ARBA00029447"/>
    </source>
</evidence>
<feature type="domain" description="Methyl-accepting transducer" evidence="8">
    <location>
        <begin position="119"/>
        <end position="341"/>
    </location>
</feature>
<dbReference type="CDD" id="cd11386">
    <property type="entry name" value="MCP_signal"/>
    <property type="match status" value="1"/>
</dbReference>
<dbReference type="InterPro" id="IPR016131">
    <property type="entry name" value="Haemerythrin_Fe_BS"/>
</dbReference>
<keyword evidence="7" id="KW-0472">Membrane</keyword>
<dbReference type="PANTHER" id="PTHR43531">
    <property type="entry name" value="PROTEIN ICFG"/>
    <property type="match status" value="1"/>
</dbReference>
<dbReference type="GO" id="GO:0004888">
    <property type="term" value="F:transmembrane signaling receptor activity"/>
    <property type="evidence" value="ECO:0007669"/>
    <property type="project" value="InterPro"/>
</dbReference>
<evidence type="ECO:0000256" key="1">
    <source>
        <dbReference type="ARBA" id="ARBA00010587"/>
    </source>
</evidence>
<dbReference type="InterPro" id="IPR012827">
    <property type="entry name" value="Hemerythrin_metal-bd"/>
</dbReference>
<evidence type="ECO:0000256" key="4">
    <source>
        <dbReference type="ARBA" id="ARBA00023004"/>
    </source>
</evidence>
<dbReference type="Proteomes" id="UP000178449">
    <property type="component" value="Unassembled WGS sequence"/>
</dbReference>
<gene>
    <name evidence="9" type="ORF">A2527_03725</name>
</gene>
<dbReference type="Gene3D" id="1.10.287.950">
    <property type="entry name" value="Methyl-accepting chemotaxis protein"/>
    <property type="match status" value="1"/>
</dbReference>
<dbReference type="PROSITE" id="PS50111">
    <property type="entry name" value="CHEMOTAXIS_TRANSDUC_2"/>
    <property type="match status" value="1"/>
</dbReference>
<protein>
    <recommendedName>
        <fullName evidence="8">Methyl-accepting transducer domain-containing protein</fullName>
    </recommendedName>
</protein>
<dbReference type="Gene3D" id="1.20.120.50">
    <property type="entry name" value="Hemerythrin-like"/>
    <property type="match status" value="1"/>
</dbReference>
<organism evidence="9 10">
    <name type="scientific">Candidatus Lambdaproteobacteria bacterium RIFOXYD2_FULL_50_16</name>
    <dbReference type="NCBI Taxonomy" id="1817772"/>
    <lineage>
        <taxon>Bacteria</taxon>
        <taxon>Pseudomonadati</taxon>
        <taxon>Pseudomonadota</taxon>
        <taxon>Candidatus Lambdaproteobacteria</taxon>
    </lineage>
</organism>
<dbReference type="GO" id="GO:0016020">
    <property type="term" value="C:membrane"/>
    <property type="evidence" value="ECO:0007669"/>
    <property type="project" value="InterPro"/>
</dbReference>
<dbReference type="PANTHER" id="PTHR43531:SF11">
    <property type="entry name" value="METHYL-ACCEPTING CHEMOTAXIS PROTEIN 3"/>
    <property type="match status" value="1"/>
</dbReference>
<keyword evidence="6" id="KW-0807">Transducer</keyword>
<dbReference type="InterPro" id="IPR035938">
    <property type="entry name" value="Hemerythrin-like_sf"/>
</dbReference>
<evidence type="ECO:0000259" key="8">
    <source>
        <dbReference type="PROSITE" id="PS50111"/>
    </source>
</evidence>
<dbReference type="GO" id="GO:0046872">
    <property type="term" value="F:metal ion binding"/>
    <property type="evidence" value="ECO:0007669"/>
    <property type="project" value="UniProtKB-KW"/>
</dbReference>
<accession>A0A1F6GEX8</accession>
<evidence type="ECO:0000256" key="2">
    <source>
        <dbReference type="ARBA" id="ARBA00022500"/>
    </source>
</evidence>
<keyword evidence="7" id="KW-1133">Transmembrane helix</keyword>
<evidence type="ECO:0000313" key="10">
    <source>
        <dbReference type="Proteomes" id="UP000178449"/>
    </source>
</evidence>
<dbReference type="SUPFAM" id="SSF58104">
    <property type="entry name" value="Methyl-accepting chemotaxis protein (MCP) signaling domain"/>
    <property type="match status" value="1"/>
</dbReference>
<evidence type="ECO:0000313" key="9">
    <source>
        <dbReference type="EMBL" id="OGG96676.1"/>
    </source>
</evidence>
<keyword evidence="2" id="KW-0145">Chemotaxis</keyword>
<dbReference type="SMART" id="SM00283">
    <property type="entry name" value="MA"/>
    <property type="match status" value="1"/>
</dbReference>
<dbReference type="STRING" id="1817772.A2527_03725"/>
<dbReference type="InterPro" id="IPR004090">
    <property type="entry name" value="Chemotax_Me-accpt_rcpt"/>
</dbReference>
<dbReference type="InterPro" id="IPR004089">
    <property type="entry name" value="MCPsignal_dom"/>
</dbReference>
<dbReference type="SUPFAM" id="SSF47188">
    <property type="entry name" value="Hemerythrin-like"/>
    <property type="match status" value="1"/>
</dbReference>
<keyword evidence="7" id="KW-0812">Transmembrane</keyword>
<comment type="similarity">
    <text evidence="5">Belongs to the methyl-accepting chemotaxis (MCP) protein family.</text>
</comment>
<comment type="similarity">
    <text evidence="1">Belongs to the hemerythrin family.</text>
</comment>
<evidence type="ECO:0000256" key="3">
    <source>
        <dbReference type="ARBA" id="ARBA00022723"/>
    </source>
</evidence>
<dbReference type="GO" id="GO:0006935">
    <property type="term" value="P:chemotaxis"/>
    <property type="evidence" value="ECO:0007669"/>
    <property type="project" value="UniProtKB-KW"/>
</dbReference>
<evidence type="ECO:0000256" key="7">
    <source>
        <dbReference type="SAM" id="Phobius"/>
    </source>
</evidence>
<evidence type="ECO:0000256" key="6">
    <source>
        <dbReference type="PROSITE-ProRule" id="PRU00284"/>
    </source>
</evidence>
<dbReference type="NCBIfam" id="TIGR02481">
    <property type="entry name" value="hemeryth_dom"/>
    <property type="match status" value="1"/>
</dbReference>
<dbReference type="Pfam" id="PF00015">
    <property type="entry name" value="MCPsignal"/>
    <property type="match status" value="1"/>
</dbReference>